<name>A0ABV6W4Q0_9ACTN</name>
<accession>A0ABV6W4Q0</accession>
<sequence length="63" mass="6680">MTTAPPAARPAPTRYLTPECQVGSATPGFPDGCPACPHPGYQSEHLGWVPRICACACHQEEDT</sequence>
<reference evidence="1 2" key="1">
    <citation type="submission" date="2024-09" db="EMBL/GenBank/DDBJ databases">
        <authorList>
            <person name="Lee S.D."/>
        </authorList>
    </citation>
    <scope>NUCLEOTIDE SEQUENCE [LARGE SCALE GENOMIC DNA]</scope>
    <source>
        <strain evidence="1 2">N8-3</strain>
    </source>
</reference>
<proteinExistence type="predicted"/>
<organism evidence="1 2">
    <name type="scientific">Streptacidiphilus cavernicola</name>
    <dbReference type="NCBI Taxonomy" id="3342716"/>
    <lineage>
        <taxon>Bacteria</taxon>
        <taxon>Bacillati</taxon>
        <taxon>Actinomycetota</taxon>
        <taxon>Actinomycetes</taxon>
        <taxon>Kitasatosporales</taxon>
        <taxon>Streptomycetaceae</taxon>
        <taxon>Streptacidiphilus</taxon>
    </lineage>
</organism>
<dbReference type="Proteomes" id="UP001592531">
    <property type="component" value="Unassembled WGS sequence"/>
</dbReference>
<keyword evidence="2" id="KW-1185">Reference proteome</keyword>
<evidence type="ECO:0000313" key="2">
    <source>
        <dbReference type="Proteomes" id="UP001592531"/>
    </source>
</evidence>
<comment type="caution">
    <text evidence="1">The sequence shown here is derived from an EMBL/GenBank/DDBJ whole genome shotgun (WGS) entry which is preliminary data.</text>
</comment>
<dbReference type="EMBL" id="JBHFAB010000032">
    <property type="protein sequence ID" value="MFC1420977.1"/>
    <property type="molecule type" value="Genomic_DNA"/>
</dbReference>
<protein>
    <submittedName>
        <fullName evidence="1">Uncharacterized protein</fullName>
    </submittedName>
</protein>
<gene>
    <name evidence="1" type="ORF">ACEZDE_30685</name>
</gene>
<evidence type="ECO:0000313" key="1">
    <source>
        <dbReference type="EMBL" id="MFC1420977.1"/>
    </source>
</evidence>
<dbReference type="RefSeq" id="WP_380543283.1">
    <property type="nucleotide sequence ID" value="NZ_JBHFAB010000032.1"/>
</dbReference>